<feature type="region of interest" description="Disordered" evidence="1">
    <location>
        <begin position="108"/>
        <end position="133"/>
    </location>
</feature>
<sequence length="133" mass="15287">NGSDRLLIPPDNPSWRRIHSDSSLPSMMPSNFTHYHTQIDNNDPNQQLNFGFNDIKLEASSYNNAHHHHHQHLQVQSNHYYDLNNNNNYCDDQGNMFYLSTQQHIASSSSTNHNNTHTQLGPRFSCGNNNSNV</sequence>
<dbReference type="EMBL" id="CAJOBB010026639">
    <property type="protein sequence ID" value="CAF4417394.1"/>
    <property type="molecule type" value="Genomic_DNA"/>
</dbReference>
<name>A0A820Q7C6_9BILA</name>
<proteinExistence type="predicted"/>
<feature type="non-terminal residue" evidence="2">
    <location>
        <position position="133"/>
    </location>
</feature>
<comment type="caution">
    <text evidence="2">The sequence shown here is derived from an EMBL/GenBank/DDBJ whole genome shotgun (WGS) entry which is preliminary data.</text>
</comment>
<evidence type="ECO:0000256" key="1">
    <source>
        <dbReference type="SAM" id="MobiDB-lite"/>
    </source>
</evidence>
<protein>
    <submittedName>
        <fullName evidence="2">Uncharacterized protein</fullName>
    </submittedName>
</protein>
<gene>
    <name evidence="2" type="ORF">KXQ929_LOCUS51973</name>
</gene>
<evidence type="ECO:0000313" key="3">
    <source>
        <dbReference type="Proteomes" id="UP000663868"/>
    </source>
</evidence>
<dbReference type="AlphaFoldDB" id="A0A820Q7C6"/>
<reference evidence="2" key="1">
    <citation type="submission" date="2021-02" db="EMBL/GenBank/DDBJ databases">
        <authorList>
            <person name="Nowell W R."/>
        </authorList>
    </citation>
    <scope>NUCLEOTIDE SEQUENCE</scope>
</reference>
<organism evidence="2 3">
    <name type="scientific">Adineta steineri</name>
    <dbReference type="NCBI Taxonomy" id="433720"/>
    <lineage>
        <taxon>Eukaryota</taxon>
        <taxon>Metazoa</taxon>
        <taxon>Spiralia</taxon>
        <taxon>Gnathifera</taxon>
        <taxon>Rotifera</taxon>
        <taxon>Eurotatoria</taxon>
        <taxon>Bdelloidea</taxon>
        <taxon>Adinetida</taxon>
        <taxon>Adinetidae</taxon>
        <taxon>Adineta</taxon>
    </lineage>
</organism>
<accession>A0A820Q7C6</accession>
<dbReference type="Proteomes" id="UP000663868">
    <property type="component" value="Unassembled WGS sequence"/>
</dbReference>
<evidence type="ECO:0000313" key="2">
    <source>
        <dbReference type="EMBL" id="CAF4417394.1"/>
    </source>
</evidence>
<feature type="compositionally biased region" description="Low complexity" evidence="1">
    <location>
        <begin position="108"/>
        <end position="118"/>
    </location>
</feature>
<feature type="non-terminal residue" evidence="2">
    <location>
        <position position="1"/>
    </location>
</feature>